<gene>
    <name evidence="1" type="ORF">GPL21_07025</name>
</gene>
<comment type="caution">
    <text evidence="1">The sequence shown here is derived from an EMBL/GenBank/DDBJ whole genome shotgun (WGS) entry which is preliminary data.</text>
</comment>
<evidence type="ECO:0000313" key="1">
    <source>
        <dbReference type="EMBL" id="MVT64858.1"/>
    </source>
</evidence>
<dbReference type="Proteomes" id="UP000436468">
    <property type="component" value="Unassembled WGS sequence"/>
</dbReference>
<dbReference type="EMBL" id="WQNF01000004">
    <property type="protein sequence ID" value="MVT64858.1"/>
    <property type="molecule type" value="Genomic_DNA"/>
</dbReference>
<dbReference type="RefSeq" id="WP_157342087.1">
    <property type="nucleotide sequence ID" value="NZ_WQNF01000004.1"/>
</dbReference>
<name>A0A844SCU5_9BRAD</name>
<organism evidence="1 2">
    <name type="scientific">Bradyrhizobium pachyrhizi</name>
    <dbReference type="NCBI Taxonomy" id="280333"/>
    <lineage>
        <taxon>Bacteria</taxon>
        <taxon>Pseudomonadati</taxon>
        <taxon>Pseudomonadota</taxon>
        <taxon>Alphaproteobacteria</taxon>
        <taxon>Hyphomicrobiales</taxon>
        <taxon>Nitrobacteraceae</taxon>
        <taxon>Bradyrhizobium</taxon>
    </lineage>
</organism>
<evidence type="ECO:0000313" key="2">
    <source>
        <dbReference type="Proteomes" id="UP000436468"/>
    </source>
</evidence>
<protein>
    <recommendedName>
        <fullName evidence="3">Nucleotidyltransferase</fullName>
    </recommendedName>
</protein>
<accession>A0A844SCU5</accession>
<dbReference type="AlphaFoldDB" id="A0A844SCU5"/>
<reference evidence="1 2" key="1">
    <citation type="submission" date="2019-12" db="EMBL/GenBank/DDBJ databases">
        <title>Draft genome sequences Bradyrhizobium cajani AMBPC1010, Bradyrhizobium pachyrhizi AMBPC1040 and Bradyrhizobium yuanmingense ALSPC3051, three plant growth promoting strains isolated from nodules of Cajanus cajan L. in Dominican Republic.</title>
        <authorList>
            <person name="Flores-Felix J.D."/>
            <person name="Araujo J."/>
            <person name="Diaz-Alcantara C."/>
            <person name="Gonzalez-Andres F."/>
            <person name="Velazquez E."/>
        </authorList>
    </citation>
    <scope>NUCLEOTIDE SEQUENCE [LARGE SCALE GENOMIC DNA]</scope>
    <source>
        <strain evidence="1 2">1040</strain>
    </source>
</reference>
<evidence type="ECO:0008006" key="3">
    <source>
        <dbReference type="Google" id="ProtNLM"/>
    </source>
</evidence>
<keyword evidence="2" id="KW-1185">Reference proteome</keyword>
<sequence>MNQGDWKRLLDTVSEIHELFPEGVAFIGGIAVYAHMMDTEGGARLAAMSHDGDLMIRLVDFSDLRDLEMLTPNRRLGKQQFVKNGFEFDVYVENQHDLVVPAEEVIAWSEIKNGIRVACLEHLLILKMKAYEDRAGSPKGAKDEEDIARILFAGLEWRKECLNRMTDETLSTCERIVAGDAPVRLMGGNLHHAKALRGRIRTSLDALKTAFSHNCSGPK</sequence>
<proteinExistence type="predicted"/>